<dbReference type="Pfam" id="PF19258">
    <property type="entry name" value="KxYKxGKxW_sig"/>
    <property type="match status" value="1"/>
</dbReference>
<evidence type="ECO:0000256" key="1">
    <source>
        <dbReference type="ARBA" id="ARBA00022512"/>
    </source>
</evidence>
<feature type="compositionally biased region" description="Low complexity" evidence="6">
    <location>
        <begin position="765"/>
        <end position="784"/>
    </location>
</feature>
<evidence type="ECO:0000256" key="6">
    <source>
        <dbReference type="SAM" id="MobiDB-lite"/>
    </source>
</evidence>
<dbReference type="EMBL" id="BMDS01000006">
    <property type="protein sequence ID" value="GGI63855.1"/>
    <property type="molecule type" value="Genomic_DNA"/>
</dbReference>
<feature type="transmembrane region" description="Helical" evidence="7">
    <location>
        <begin position="860"/>
        <end position="879"/>
    </location>
</feature>
<feature type="signal peptide" evidence="8">
    <location>
        <begin position="1"/>
        <end position="35"/>
    </location>
</feature>
<evidence type="ECO:0000256" key="7">
    <source>
        <dbReference type="SAM" id="Phobius"/>
    </source>
</evidence>
<dbReference type="InterPro" id="IPR019931">
    <property type="entry name" value="LPXTG_anchor"/>
</dbReference>
<dbReference type="PANTHER" id="PTHR23159:SF31">
    <property type="entry name" value="CENTROSOME-ASSOCIATED PROTEIN CEP250 ISOFORM X1"/>
    <property type="match status" value="1"/>
</dbReference>
<keyword evidence="7" id="KW-0812">Transmembrane</keyword>
<evidence type="ECO:0000256" key="4">
    <source>
        <dbReference type="ARBA" id="ARBA00023088"/>
    </source>
</evidence>
<feature type="coiled-coil region" evidence="5">
    <location>
        <begin position="420"/>
        <end position="454"/>
    </location>
</feature>
<feature type="compositionally biased region" description="Low complexity" evidence="6">
    <location>
        <begin position="83"/>
        <end position="104"/>
    </location>
</feature>
<dbReference type="InterPro" id="IPR022263">
    <property type="entry name" value="KxYKxGKxW"/>
</dbReference>
<accession>A0ABQ2C6W6</accession>
<dbReference type="RefSeq" id="WP_188358015.1">
    <property type="nucleotide sequence ID" value="NZ_BMDS01000006.1"/>
</dbReference>
<dbReference type="PANTHER" id="PTHR23159">
    <property type="entry name" value="CENTROSOMAL PROTEIN 2"/>
    <property type="match status" value="1"/>
</dbReference>
<evidence type="ECO:0000256" key="3">
    <source>
        <dbReference type="ARBA" id="ARBA00022729"/>
    </source>
</evidence>
<keyword evidence="7" id="KW-0472">Membrane</keyword>
<protein>
    <recommendedName>
        <fullName evidence="9">Gram-positive cocci surface proteins LPxTG domain-containing protein</fullName>
    </recommendedName>
</protein>
<evidence type="ECO:0000256" key="2">
    <source>
        <dbReference type="ARBA" id="ARBA00022525"/>
    </source>
</evidence>
<keyword evidence="3 8" id="KW-0732">Signal</keyword>
<dbReference type="Pfam" id="PF00746">
    <property type="entry name" value="Gram_pos_anchor"/>
    <property type="match status" value="1"/>
</dbReference>
<comment type="caution">
    <text evidence="10">The sequence shown here is derived from an EMBL/GenBank/DDBJ whole genome shotgun (WGS) entry which is preliminary data.</text>
</comment>
<dbReference type="NCBIfam" id="TIGR01167">
    <property type="entry name" value="LPXTG_anchor"/>
    <property type="match status" value="1"/>
</dbReference>
<feature type="compositionally biased region" description="Low complexity" evidence="6">
    <location>
        <begin position="675"/>
        <end position="691"/>
    </location>
</feature>
<keyword evidence="4" id="KW-0572">Peptidoglycan-anchor</keyword>
<dbReference type="InterPro" id="IPR027607">
    <property type="entry name" value="Surf_Exclu_SEC10/PgrA"/>
</dbReference>
<keyword evidence="11" id="KW-1185">Reference proteome</keyword>
<keyword evidence="7" id="KW-1133">Transmembrane helix</keyword>
<feature type="domain" description="Gram-positive cocci surface proteins LPxTG" evidence="9">
    <location>
        <begin position="851"/>
        <end position="884"/>
    </location>
</feature>
<dbReference type="NCBIfam" id="TIGR03715">
    <property type="entry name" value="KxYKxGKxW"/>
    <property type="match status" value="1"/>
</dbReference>
<feature type="chain" id="PRO_5046066449" description="Gram-positive cocci surface proteins LPxTG domain-containing protein" evidence="8">
    <location>
        <begin position="36"/>
        <end position="884"/>
    </location>
</feature>
<feature type="compositionally biased region" description="Polar residues" evidence="6">
    <location>
        <begin position="654"/>
        <end position="674"/>
    </location>
</feature>
<keyword evidence="2" id="KW-0964">Secreted</keyword>
<dbReference type="NCBIfam" id="TIGR04320">
    <property type="entry name" value="Surf_Exclu_PgrA"/>
    <property type="match status" value="1"/>
</dbReference>
<reference evidence="11" key="1">
    <citation type="journal article" date="2019" name="Int. J. Syst. Evol. Microbiol.">
        <title>The Global Catalogue of Microorganisms (GCM) 10K type strain sequencing project: providing services to taxonomists for standard genome sequencing and annotation.</title>
        <authorList>
            <consortium name="The Broad Institute Genomics Platform"/>
            <consortium name="The Broad Institute Genome Sequencing Center for Infectious Disease"/>
            <person name="Wu L."/>
            <person name="Ma J."/>
        </authorList>
    </citation>
    <scope>NUCLEOTIDE SEQUENCE [LARGE SCALE GENOMIC DNA]</scope>
    <source>
        <strain evidence="11">CCM 8609</strain>
    </source>
</reference>
<evidence type="ECO:0000256" key="8">
    <source>
        <dbReference type="SAM" id="SignalP"/>
    </source>
</evidence>
<evidence type="ECO:0000313" key="10">
    <source>
        <dbReference type="EMBL" id="GGI63855.1"/>
    </source>
</evidence>
<evidence type="ECO:0000259" key="9">
    <source>
        <dbReference type="PROSITE" id="PS50847"/>
    </source>
</evidence>
<gene>
    <name evidence="10" type="ORF">GCM10011459_16890</name>
</gene>
<sequence length="884" mass="96379">MKEHKKLYKSGKLWMTATVMALAAGTTMATTTAHADATPAANTTSETQTADQVAQQEQKVNADHDAVNKAQNAVDASKKEIDQASQDLQKAQQDQQNAQSQVDALKNSSMSSDQAQSTIDYLTKKANYYQQADLQRKEEQAQGKITNLQDQINDLNSQTETAEVPNGRIDKSKSLLENVARNNLWDNYYDSNMNASTWNKNVVPNNIYVSPDNNKAQDYGTISPNGRLTSQIGSEYQPYLEIDKIDKSTGMTEDQARELSILLINELNHARAQRGLAPFVMTEEQFKRAMARAAQPSAANLEHNENDMDNVLGNWHSENLSGLFSESDMISQFEWANDAVLSMLNRDDDSNWGHRDNFLEDGNYNVAFGFKRLADSSDGDYVLTFDTTYATDADKANDLVTNTINNYAAMGPTKDATANDQKLNSQISDLKQQISTLQDTIKQLSNKEDNLQFDASYLSKAEQDQYNEAKAQLNSSQSLADAQAKLQQAAETVKKAQLTKDSLEGQSATLQNQLDNAKATLAKDQELLDKIKTAQQGTDLQQKDNEKYTNLEPSLIMKVNVTACDTNIPAPKLSNDAFIKDTNANTASAATFMVLATNGTYPEGTKVEWTNLANVQKNAQNAGTYDEEVILDFPDGTKSKAFTVPGVLVVAAKQTPSTDPTKPDNPSTDPTKPSTGDGTHTTDPTTPTETNHTLMVHYIETTGYTANGTPITKVVGTQTFTGKKGDTFSGSQLNIPAGYKLAMDGVSYTIGDQDETNNTPVVSVNTPSDNTNQPSTNSTTPTDNKTNDRNADTQLPAGAKVVNNQVVDANDNVLASWKVVNGLAVKNTDQPIMTREAYKAQQQSKNNAKVLPQTGNNDNLAVMGLGTATLLGMFGLAGVNKKRN</sequence>
<evidence type="ECO:0000313" key="11">
    <source>
        <dbReference type="Proteomes" id="UP000603295"/>
    </source>
</evidence>
<feature type="region of interest" description="Disordered" evidence="6">
    <location>
        <begin position="653"/>
        <end position="691"/>
    </location>
</feature>
<name>A0ABQ2C6W6_9LACO</name>
<proteinExistence type="predicted"/>
<feature type="coiled-coil region" evidence="5">
    <location>
        <begin position="479"/>
        <end position="534"/>
    </location>
</feature>
<dbReference type="PROSITE" id="PS50847">
    <property type="entry name" value="GRAM_POS_ANCHORING"/>
    <property type="match status" value="1"/>
</dbReference>
<organism evidence="10 11">
    <name type="scientific">Limosilactobacillus caviae</name>
    <dbReference type="NCBI Taxonomy" id="1769424"/>
    <lineage>
        <taxon>Bacteria</taxon>
        <taxon>Bacillati</taxon>
        <taxon>Bacillota</taxon>
        <taxon>Bacilli</taxon>
        <taxon>Lactobacillales</taxon>
        <taxon>Lactobacillaceae</taxon>
        <taxon>Limosilactobacillus</taxon>
    </lineage>
</organism>
<feature type="region of interest" description="Disordered" evidence="6">
    <location>
        <begin position="71"/>
        <end position="113"/>
    </location>
</feature>
<keyword evidence="1" id="KW-0134">Cell wall</keyword>
<keyword evidence="5" id="KW-0175">Coiled coil</keyword>
<dbReference type="Proteomes" id="UP000603295">
    <property type="component" value="Unassembled WGS sequence"/>
</dbReference>
<evidence type="ECO:0000256" key="5">
    <source>
        <dbReference type="SAM" id="Coils"/>
    </source>
</evidence>
<feature type="region of interest" description="Disordered" evidence="6">
    <location>
        <begin position="751"/>
        <end position="796"/>
    </location>
</feature>